<dbReference type="AlphaFoldDB" id="A0AAV8Q038"/>
<proteinExistence type="predicted"/>
<evidence type="ECO:0000256" key="5">
    <source>
        <dbReference type="ARBA" id="ARBA00023242"/>
    </source>
</evidence>
<dbReference type="CDD" id="cd00266">
    <property type="entry name" value="MADS_SRF_like"/>
    <property type="match status" value="1"/>
</dbReference>
<feature type="compositionally biased region" description="Low complexity" evidence="6">
    <location>
        <begin position="192"/>
        <end position="204"/>
    </location>
</feature>
<reference evidence="8 9" key="1">
    <citation type="submission" date="2022-12" db="EMBL/GenBank/DDBJ databases">
        <title>Chromosome-scale assembly of the Ensete ventricosum genome.</title>
        <authorList>
            <person name="Dussert Y."/>
            <person name="Stocks J."/>
            <person name="Wendawek A."/>
            <person name="Woldeyes F."/>
            <person name="Nichols R.A."/>
            <person name="Borrell J.S."/>
        </authorList>
    </citation>
    <scope>NUCLEOTIDE SEQUENCE [LARGE SCALE GENOMIC DNA]</scope>
    <source>
        <strain evidence="9">cv. Maze</strain>
        <tissue evidence="8">Seeds</tissue>
    </source>
</reference>
<dbReference type="GO" id="GO:0000978">
    <property type="term" value="F:RNA polymerase II cis-regulatory region sequence-specific DNA binding"/>
    <property type="evidence" value="ECO:0007669"/>
    <property type="project" value="TreeGrafter"/>
</dbReference>
<dbReference type="SUPFAM" id="SSF55455">
    <property type="entry name" value="SRF-like"/>
    <property type="match status" value="1"/>
</dbReference>
<sequence length="245" mass="26950">MAPSDEQRRSQKSILRSLDKRRQGICKKASELSTLCNADVCLVCYPPDAAAPVVWPEDPTRVGRTIRRYLAASSSKKLAKNQVSFKNPNPSQAQEAVTNNGDDDDDDEDDDDDDEEEEEEEYKKAKARKGKEKVVDTEDRLRLPWPDDERALGSLVEALDSRLKKVRARIEQLVAEDVASTSTAPAPPDKYSTATGGASTSGSACREPPAPAFATVCPCLYCPLHGCWGVGCLHCQGRRPREDRS</sequence>
<evidence type="ECO:0000256" key="6">
    <source>
        <dbReference type="SAM" id="MobiDB-lite"/>
    </source>
</evidence>
<dbReference type="GO" id="GO:0000981">
    <property type="term" value="F:DNA-binding transcription factor activity, RNA polymerase II-specific"/>
    <property type="evidence" value="ECO:0007669"/>
    <property type="project" value="InterPro"/>
</dbReference>
<evidence type="ECO:0000256" key="2">
    <source>
        <dbReference type="ARBA" id="ARBA00023015"/>
    </source>
</evidence>
<dbReference type="GO" id="GO:0045944">
    <property type="term" value="P:positive regulation of transcription by RNA polymerase II"/>
    <property type="evidence" value="ECO:0007669"/>
    <property type="project" value="InterPro"/>
</dbReference>
<name>A0AAV8Q038_ENSVE</name>
<keyword evidence="2" id="KW-0805">Transcription regulation</keyword>
<feature type="compositionally biased region" description="Polar residues" evidence="6">
    <location>
        <begin position="78"/>
        <end position="100"/>
    </location>
</feature>
<feature type="domain" description="MADS-box" evidence="7">
    <location>
        <begin position="17"/>
        <end position="43"/>
    </location>
</feature>
<comment type="subcellular location">
    <subcellularLocation>
        <location evidence="1">Nucleus</location>
    </subcellularLocation>
</comment>
<feature type="region of interest" description="Disordered" evidence="6">
    <location>
        <begin position="177"/>
        <end position="208"/>
    </location>
</feature>
<dbReference type="PANTHER" id="PTHR11945:SF534">
    <property type="entry name" value="MYOCYTE-SPECIFIC ENHANCER FACTOR 2"/>
    <property type="match status" value="1"/>
</dbReference>
<evidence type="ECO:0000256" key="1">
    <source>
        <dbReference type="ARBA" id="ARBA00004123"/>
    </source>
</evidence>
<keyword evidence="3" id="KW-0238">DNA-binding</keyword>
<organism evidence="8 9">
    <name type="scientific">Ensete ventricosum</name>
    <name type="common">Abyssinian banana</name>
    <name type="synonym">Musa ensete</name>
    <dbReference type="NCBI Taxonomy" id="4639"/>
    <lineage>
        <taxon>Eukaryota</taxon>
        <taxon>Viridiplantae</taxon>
        <taxon>Streptophyta</taxon>
        <taxon>Embryophyta</taxon>
        <taxon>Tracheophyta</taxon>
        <taxon>Spermatophyta</taxon>
        <taxon>Magnoliopsida</taxon>
        <taxon>Liliopsida</taxon>
        <taxon>Zingiberales</taxon>
        <taxon>Musaceae</taxon>
        <taxon>Ensete</taxon>
    </lineage>
</organism>
<feature type="compositionally biased region" description="Acidic residues" evidence="6">
    <location>
        <begin position="101"/>
        <end position="120"/>
    </location>
</feature>
<dbReference type="GO" id="GO:0046983">
    <property type="term" value="F:protein dimerization activity"/>
    <property type="evidence" value="ECO:0007669"/>
    <property type="project" value="InterPro"/>
</dbReference>
<dbReference type="Pfam" id="PF00319">
    <property type="entry name" value="SRF-TF"/>
    <property type="match status" value="1"/>
</dbReference>
<dbReference type="Gene3D" id="3.40.1810.10">
    <property type="entry name" value="Transcription factor, MADS-box"/>
    <property type="match status" value="1"/>
</dbReference>
<dbReference type="SMART" id="SM00432">
    <property type="entry name" value="MADS"/>
    <property type="match status" value="1"/>
</dbReference>
<evidence type="ECO:0000256" key="4">
    <source>
        <dbReference type="ARBA" id="ARBA00023163"/>
    </source>
</evidence>
<evidence type="ECO:0000259" key="7">
    <source>
        <dbReference type="PROSITE" id="PS50066"/>
    </source>
</evidence>
<dbReference type="EMBL" id="JAQQAF010000002">
    <property type="protein sequence ID" value="KAJ8504117.1"/>
    <property type="molecule type" value="Genomic_DNA"/>
</dbReference>
<evidence type="ECO:0000313" key="9">
    <source>
        <dbReference type="Proteomes" id="UP001222027"/>
    </source>
</evidence>
<evidence type="ECO:0000256" key="3">
    <source>
        <dbReference type="ARBA" id="ARBA00023125"/>
    </source>
</evidence>
<comment type="caution">
    <text evidence="8">The sequence shown here is derived from an EMBL/GenBank/DDBJ whole genome shotgun (WGS) entry which is preliminary data.</text>
</comment>
<dbReference type="InterPro" id="IPR036879">
    <property type="entry name" value="TF_MADSbox_sf"/>
</dbReference>
<dbReference type="PANTHER" id="PTHR11945">
    <property type="entry name" value="MADS BOX PROTEIN"/>
    <property type="match status" value="1"/>
</dbReference>
<dbReference type="InterPro" id="IPR002100">
    <property type="entry name" value="TF_MADSbox"/>
</dbReference>
<dbReference type="PROSITE" id="PS50066">
    <property type="entry name" value="MADS_BOX_2"/>
    <property type="match status" value="1"/>
</dbReference>
<gene>
    <name evidence="8" type="ORF">OPV22_005003</name>
</gene>
<feature type="region of interest" description="Disordered" evidence="6">
    <location>
        <begin position="78"/>
        <end position="137"/>
    </location>
</feature>
<accession>A0AAV8Q038</accession>
<dbReference type="Proteomes" id="UP001222027">
    <property type="component" value="Unassembled WGS sequence"/>
</dbReference>
<keyword evidence="5" id="KW-0539">Nucleus</keyword>
<keyword evidence="9" id="KW-1185">Reference proteome</keyword>
<dbReference type="GO" id="GO:0005634">
    <property type="term" value="C:nucleus"/>
    <property type="evidence" value="ECO:0007669"/>
    <property type="project" value="UniProtKB-SubCell"/>
</dbReference>
<protein>
    <recommendedName>
        <fullName evidence="7">MADS-box domain-containing protein</fullName>
    </recommendedName>
</protein>
<keyword evidence="4" id="KW-0804">Transcription</keyword>
<evidence type="ECO:0000313" key="8">
    <source>
        <dbReference type="EMBL" id="KAJ8504117.1"/>
    </source>
</evidence>
<dbReference type="InterPro" id="IPR033897">
    <property type="entry name" value="SRF-like_MADS-box"/>
</dbReference>